<dbReference type="Ensembl" id="ENSAPET00000004202.1">
    <property type="protein sequence ID" value="ENSAPEP00000004091.1"/>
    <property type="gene ID" value="ENSAPEG00000002944.1"/>
</dbReference>
<dbReference type="PANTHER" id="PTHR31025">
    <property type="entry name" value="SI:CH211-196P9.1-RELATED"/>
    <property type="match status" value="1"/>
</dbReference>
<dbReference type="AlphaFoldDB" id="A0A3P8RVF0"/>
<keyword evidence="4" id="KW-1185">Reference proteome</keyword>
<protein>
    <submittedName>
        <fullName evidence="3">Uncharacterized protein</fullName>
    </submittedName>
</protein>
<feature type="transmembrane region" description="Helical" evidence="2">
    <location>
        <begin position="411"/>
        <end position="438"/>
    </location>
</feature>
<keyword evidence="2" id="KW-0472">Membrane</keyword>
<feature type="region of interest" description="Disordered" evidence="1">
    <location>
        <begin position="219"/>
        <end position="256"/>
    </location>
</feature>
<accession>A0A3P8RVF0</accession>
<name>A0A3P8RVF0_AMPPE</name>
<dbReference type="PANTHER" id="PTHR31025:SF30">
    <property type="entry name" value="SI:DKEY-15H8.17"/>
    <property type="match status" value="1"/>
</dbReference>
<dbReference type="GeneTree" id="ENSGT00940000163828"/>
<sequence>MSSICDEIKVIILKTLPSLSEDTQLQIISVLESSGVESVEDLKYVEQDDIRDLLPVVQQRKLLEAFKTVDPADTSLSSHSSPLPCSSSSPLSCLSSSSQASSPSTLSRPSQSTTVSSKWHETFSVPWEKMPEEVQSAIANSRRPTPDKRRQMVRILADEMRKYEANPTRSTCLVICRDIVKQYPSSFADMTPDGIVIGGGFTSLLTQVKTRIENINRAGTVSRHRSSRQLGQVRRPSDYYGCSQFQPEPPPEENSETLEQKRQHLEIIYRQEGVRAGERAEVINLMKKTFCLQRHQINHTPEHSIEDLRIRWPYLFTPRGIYSHFELLTNISVLRALERSIEEFFFSFIFFTIVLCYDFTYSFIINLDNIVLQISATAADVEHTLTLPTSPRLILRGKCHLSNAWSIERKLFFLSVFLISVIHIINILFMSITMFFVFHIKRFIGINPERGTKASQGKVISKKTGKLVQKKSATVNPHVATLVKRLMDFEWGFM</sequence>
<evidence type="ECO:0000313" key="4">
    <source>
        <dbReference type="Proteomes" id="UP000265080"/>
    </source>
</evidence>
<evidence type="ECO:0000256" key="1">
    <source>
        <dbReference type="SAM" id="MobiDB-lite"/>
    </source>
</evidence>
<reference evidence="3 4" key="1">
    <citation type="submission" date="2018-03" db="EMBL/GenBank/DDBJ databases">
        <title>Finding Nemo's genes: A chromosome-scale reference assembly of the genome of the orange clownfish Amphiprion percula.</title>
        <authorList>
            <person name="Lehmann R."/>
        </authorList>
    </citation>
    <scope>NUCLEOTIDE SEQUENCE</scope>
</reference>
<keyword evidence="2" id="KW-0812">Transmembrane</keyword>
<dbReference type="OMA" id="LYCHFEL"/>
<keyword evidence="2" id="KW-1133">Transmembrane helix</keyword>
<dbReference type="Proteomes" id="UP000265080">
    <property type="component" value="Chromosome 14"/>
</dbReference>
<evidence type="ECO:0000256" key="2">
    <source>
        <dbReference type="SAM" id="Phobius"/>
    </source>
</evidence>
<dbReference type="STRING" id="161767.ENSAPEP00000004091"/>
<organism evidence="3 4">
    <name type="scientific">Amphiprion percula</name>
    <name type="common">Orange clownfish</name>
    <name type="synonym">Lutjanus percula</name>
    <dbReference type="NCBI Taxonomy" id="161767"/>
    <lineage>
        <taxon>Eukaryota</taxon>
        <taxon>Metazoa</taxon>
        <taxon>Chordata</taxon>
        <taxon>Craniata</taxon>
        <taxon>Vertebrata</taxon>
        <taxon>Euteleostomi</taxon>
        <taxon>Actinopterygii</taxon>
        <taxon>Neopterygii</taxon>
        <taxon>Teleostei</taxon>
        <taxon>Neoteleostei</taxon>
        <taxon>Acanthomorphata</taxon>
        <taxon>Ovalentaria</taxon>
        <taxon>Pomacentridae</taxon>
        <taxon>Amphiprion</taxon>
    </lineage>
</organism>
<reference evidence="3" key="2">
    <citation type="submission" date="2025-08" db="UniProtKB">
        <authorList>
            <consortium name="Ensembl"/>
        </authorList>
    </citation>
    <scope>IDENTIFICATION</scope>
</reference>
<evidence type="ECO:0000313" key="3">
    <source>
        <dbReference type="Ensembl" id="ENSAPEP00000004091.1"/>
    </source>
</evidence>
<feature type="transmembrane region" description="Helical" evidence="2">
    <location>
        <begin position="344"/>
        <end position="365"/>
    </location>
</feature>
<reference evidence="3" key="3">
    <citation type="submission" date="2025-09" db="UniProtKB">
        <authorList>
            <consortium name="Ensembl"/>
        </authorList>
    </citation>
    <scope>IDENTIFICATION</scope>
</reference>
<feature type="compositionally biased region" description="Low complexity" evidence="1">
    <location>
        <begin position="94"/>
        <end position="112"/>
    </location>
</feature>
<feature type="region of interest" description="Disordered" evidence="1">
    <location>
        <begin position="94"/>
        <end position="113"/>
    </location>
</feature>
<proteinExistence type="predicted"/>